<dbReference type="PRINTS" id="PR01625">
    <property type="entry name" value="GSTRNSFRASEO"/>
</dbReference>
<evidence type="ECO:0000259" key="8">
    <source>
        <dbReference type="PROSITE" id="PS50404"/>
    </source>
</evidence>
<evidence type="ECO:0000313" key="10">
    <source>
        <dbReference type="EMBL" id="KAJ1140682.1"/>
    </source>
</evidence>
<comment type="catalytic activity">
    <reaction evidence="6 7">
        <text>L-dehydroascorbate + 2 glutathione = glutathione disulfide + L-ascorbate</text>
        <dbReference type="Rhea" id="RHEA:24424"/>
        <dbReference type="ChEBI" id="CHEBI:38290"/>
        <dbReference type="ChEBI" id="CHEBI:57925"/>
        <dbReference type="ChEBI" id="CHEBI:58297"/>
        <dbReference type="ChEBI" id="CHEBI:58539"/>
        <dbReference type="EC" id="1.8.5.1"/>
    </reaction>
</comment>
<dbReference type="InterPro" id="IPR036282">
    <property type="entry name" value="Glutathione-S-Trfase_C_sf"/>
</dbReference>
<dbReference type="Pfam" id="PF14497">
    <property type="entry name" value="GST_C_3"/>
    <property type="match status" value="1"/>
</dbReference>
<dbReference type="SFLD" id="SFLDG01152">
    <property type="entry name" value="Main.3:_Omega-_and_Tau-like"/>
    <property type="match status" value="1"/>
</dbReference>
<proteinExistence type="inferred from homology"/>
<dbReference type="InterPro" id="IPR005442">
    <property type="entry name" value="GST_omega"/>
</dbReference>
<dbReference type="PANTHER" id="PTHR43968">
    <property type="match status" value="1"/>
</dbReference>
<dbReference type="PROSITE" id="PS50404">
    <property type="entry name" value="GST_NTER"/>
    <property type="match status" value="1"/>
</dbReference>
<comment type="similarity">
    <text evidence="1 7">Belongs to the GST superfamily. Omega family.</text>
</comment>
<evidence type="ECO:0000256" key="2">
    <source>
        <dbReference type="ARBA" id="ARBA00022679"/>
    </source>
</evidence>
<dbReference type="InterPro" id="IPR004045">
    <property type="entry name" value="Glutathione_S-Trfase_N"/>
</dbReference>
<organism evidence="10 11">
    <name type="scientific">Pleurodeles waltl</name>
    <name type="common">Iberian ribbed newt</name>
    <dbReference type="NCBI Taxonomy" id="8319"/>
    <lineage>
        <taxon>Eukaryota</taxon>
        <taxon>Metazoa</taxon>
        <taxon>Chordata</taxon>
        <taxon>Craniata</taxon>
        <taxon>Vertebrata</taxon>
        <taxon>Euteleostomi</taxon>
        <taxon>Amphibia</taxon>
        <taxon>Batrachia</taxon>
        <taxon>Caudata</taxon>
        <taxon>Salamandroidea</taxon>
        <taxon>Salamandridae</taxon>
        <taxon>Pleurodelinae</taxon>
        <taxon>Pleurodeles</taxon>
    </lineage>
</organism>
<dbReference type="CDD" id="cd03055">
    <property type="entry name" value="GST_N_Omega"/>
    <property type="match status" value="1"/>
</dbReference>
<evidence type="ECO:0000259" key="9">
    <source>
        <dbReference type="PROSITE" id="PS50405"/>
    </source>
</evidence>
<evidence type="ECO:0000256" key="5">
    <source>
        <dbReference type="ARBA" id="ARBA00048353"/>
    </source>
</evidence>
<evidence type="ECO:0000256" key="1">
    <source>
        <dbReference type="ARBA" id="ARBA00011067"/>
    </source>
</evidence>
<dbReference type="GO" id="GO:0005737">
    <property type="term" value="C:cytoplasm"/>
    <property type="evidence" value="ECO:0007669"/>
    <property type="project" value="InterPro"/>
</dbReference>
<feature type="domain" description="GST N-terminal" evidence="8">
    <location>
        <begin position="66"/>
        <end position="145"/>
    </location>
</feature>
<dbReference type="Pfam" id="PF13417">
    <property type="entry name" value="GST_N_3"/>
    <property type="match status" value="1"/>
</dbReference>
<feature type="domain" description="GST C-terminal" evidence="9">
    <location>
        <begin position="150"/>
        <end position="275"/>
    </location>
</feature>
<sequence length="286" mass="32616">MKGEACLRSSTKEAGLLGPSDARVRKCRIRGRCAIFAKKVLWESQLAMSEKSLRKGSPAPGPVPEGLIRIYSMRFCPFAQRTRLVLLAKDIKFETINVNLKSKPEWFLKKAPFGMVPVLETSRGEIIYESPITSDYLDEVYPGKKLTPSDPLQKAQQKMLLEHFSKFVPFLYKVLQATRKGEDPTEMKIEMNVKLLELEEVLVNKKTPYFGGESLSMIDYMMWPWFERAEAFGVQDCFKDTPKLNAWIETMKQDPAVQATITDTKTLKTFLELYFSGSPDAEDYGL</sequence>
<dbReference type="InterPro" id="IPR036249">
    <property type="entry name" value="Thioredoxin-like_sf"/>
</dbReference>
<dbReference type="GO" id="GO:0045174">
    <property type="term" value="F:glutathione dehydrogenase (ascorbate) activity"/>
    <property type="evidence" value="ECO:0007669"/>
    <property type="project" value="UniProtKB-UniRule"/>
</dbReference>
<dbReference type="GO" id="GO:0004364">
    <property type="term" value="F:glutathione transferase activity"/>
    <property type="evidence" value="ECO:0007669"/>
    <property type="project" value="UniProtKB-UniRule"/>
</dbReference>
<evidence type="ECO:0000256" key="3">
    <source>
        <dbReference type="ARBA" id="ARBA00023002"/>
    </source>
</evidence>
<comment type="caution">
    <text evidence="10">The sequence shown here is derived from an EMBL/GenBank/DDBJ whole genome shotgun (WGS) entry which is preliminary data.</text>
</comment>
<comment type="catalytic activity">
    <reaction evidence="4 7">
        <text>RX + glutathione = an S-substituted glutathione + a halide anion + H(+)</text>
        <dbReference type="Rhea" id="RHEA:16437"/>
        <dbReference type="ChEBI" id="CHEBI:15378"/>
        <dbReference type="ChEBI" id="CHEBI:16042"/>
        <dbReference type="ChEBI" id="CHEBI:17792"/>
        <dbReference type="ChEBI" id="CHEBI:57925"/>
        <dbReference type="ChEBI" id="CHEBI:90779"/>
        <dbReference type="EC" id="2.5.1.18"/>
    </reaction>
</comment>
<comment type="function">
    <text evidence="7">Exhibits glutathione-dependent thiol transferase activity. Has high dehydroascorbate reductase activity and may contribute to the recycling of ascorbic acid. Participates in the biotransformation of inorganic arsenic and reduces monomethylarsonic acid (MMA).</text>
</comment>
<keyword evidence="2 7" id="KW-0808">Transferase</keyword>
<keyword evidence="11" id="KW-1185">Reference proteome</keyword>
<accession>A0AAV7QJG0</accession>
<evidence type="ECO:0000313" key="11">
    <source>
        <dbReference type="Proteomes" id="UP001066276"/>
    </source>
</evidence>
<evidence type="ECO:0000256" key="4">
    <source>
        <dbReference type="ARBA" id="ARBA00047960"/>
    </source>
</evidence>
<dbReference type="FunFam" id="3.40.30.10:FF:000123">
    <property type="entry name" value="Glutathione transferase o1"/>
    <property type="match status" value="1"/>
</dbReference>
<name>A0AAV7QJG0_PLEWA</name>
<dbReference type="InterPro" id="IPR004046">
    <property type="entry name" value="GST_C"/>
</dbReference>
<gene>
    <name evidence="10" type="ORF">NDU88_007030</name>
</gene>
<dbReference type="SFLD" id="SFLDS00019">
    <property type="entry name" value="Glutathione_Transferase_(cytos"/>
    <property type="match status" value="1"/>
</dbReference>
<dbReference type="InterPro" id="IPR040079">
    <property type="entry name" value="Glutathione_S-Trfase"/>
</dbReference>
<comment type="catalytic activity">
    <reaction evidence="5 7">
        <text>methylarsonate + 2 glutathione + H(+) = methylarsonous acid + glutathione disulfide + H2O</text>
        <dbReference type="Rhea" id="RHEA:15969"/>
        <dbReference type="ChEBI" id="CHEBI:15377"/>
        <dbReference type="ChEBI" id="CHEBI:15378"/>
        <dbReference type="ChEBI" id="CHEBI:17826"/>
        <dbReference type="ChEBI" id="CHEBI:33409"/>
        <dbReference type="ChEBI" id="CHEBI:57925"/>
        <dbReference type="ChEBI" id="CHEBI:58297"/>
        <dbReference type="EC" id="1.20.4.2"/>
    </reaction>
</comment>
<dbReference type="GO" id="GO:0050610">
    <property type="term" value="F:methylarsonate reductase activity"/>
    <property type="evidence" value="ECO:0007669"/>
    <property type="project" value="UniProtKB-UniRule"/>
</dbReference>
<dbReference type="PROSITE" id="PS50405">
    <property type="entry name" value="GST_CTER"/>
    <property type="match status" value="1"/>
</dbReference>
<dbReference type="PANTHER" id="PTHR43968:SF6">
    <property type="entry name" value="GLUTATHIONE S-TRANSFERASE OMEGA"/>
    <property type="match status" value="1"/>
</dbReference>
<dbReference type="EMBL" id="JANPWB010000010">
    <property type="protein sequence ID" value="KAJ1140682.1"/>
    <property type="molecule type" value="Genomic_DNA"/>
</dbReference>
<dbReference type="GO" id="GO:0006749">
    <property type="term" value="P:glutathione metabolic process"/>
    <property type="evidence" value="ECO:0007669"/>
    <property type="project" value="UniProtKB-UniRule"/>
</dbReference>
<dbReference type="EC" id="1.8.5.1" evidence="7"/>
<dbReference type="SFLD" id="SFLDG00358">
    <property type="entry name" value="Main_(cytGST)"/>
    <property type="match status" value="1"/>
</dbReference>
<dbReference type="SUPFAM" id="SSF52833">
    <property type="entry name" value="Thioredoxin-like"/>
    <property type="match status" value="1"/>
</dbReference>
<dbReference type="Proteomes" id="UP001066276">
    <property type="component" value="Chromosome 6"/>
</dbReference>
<dbReference type="InterPro" id="IPR010987">
    <property type="entry name" value="Glutathione-S-Trfase_C-like"/>
</dbReference>
<dbReference type="CDD" id="cd03184">
    <property type="entry name" value="GST_C_Omega"/>
    <property type="match status" value="1"/>
</dbReference>
<dbReference type="Gene3D" id="1.20.1050.10">
    <property type="match status" value="1"/>
</dbReference>
<dbReference type="EC" id="2.5.1.18" evidence="7"/>
<dbReference type="Gene3D" id="3.40.30.10">
    <property type="entry name" value="Glutaredoxin"/>
    <property type="match status" value="1"/>
</dbReference>
<reference evidence="10" key="1">
    <citation type="journal article" date="2022" name="bioRxiv">
        <title>Sequencing and chromosome-scale assembly of the giantPleurodeles waltlgenome.</title>
        <authorList>
            <person name="Brown T."/>
            <person name="Elewa A."/>
            <person name="Iarovenko S."/>
            <person name="Subramanian E."/>
            <person name="Araus A.J."/>
            <person name="Petzold A."/>
            <person name="Susuki M."/>
            <person name="Suzuki K.-i.T."/>
            <person name="Hayashi T."/>
            <person name="Toyoda A."/>
            <person name="Oliveira C."/>
            <person name="Osipova E."/>
            <person name="Leigh N.D."/>
            <person name="Simon A."/>
            <person name="Yun M.H."/>
        </authorList>
    </citation>
    <scope>NUCLEOTIDE SEQUENCE</scope>
    <source>
        <strain evidence="10">20211129_DDA</strain>
        <tissue evidence="10">Liver</tissue>
    </source>
</reference>
<dbReference type="AlphaFoldDB" id="A0AAV7QJG0"/>
<keyword evidence="3 7" id="KW-0560">Oxidoreductase</keyword>
<dbReference type="FunFam" id="1.20.1050.10:FF:000009">
    <property type="entry name" value="Glutathione S-transferase omega-1"/>
    <property type="match status" value="1"/>
</dbReference>
<dbReference type="EC" id="1.20.4.2" evidence="7"/>
<evidence type="ECO:0000256" key="6">
    <source>
        <dbReference type="ARBA" id="ARBA00049544"/>
    </source>
</evidence>
<dbReference type="InterPro" id="IPR050983">
    <property type="entry name" value="GST_Omega/HSP26"/>
</dbReference>
<dbReference type="SUPFAM" id="SSF47616">
    <property type="entry name" value="GST C-terminal domain-like"/>
    <property type="match status" value="1"/>
</dbReference>
<protein>
    <recommendedName>
        <fullName evidence="7">Glutathione S-transferase omega</fullName>
        <shortName evidence="7">GSTO</shortName>
        <ecNumber evidence="7">1.20.4.2</ecNumber>
        <ecNumber evidence="7">1.8.5.1</ecNumber>
        <ecNumber evidence="7">2.5.1.18</ecNumber>
    </recommendedName>
    <alternativeName>
        <fullName evidence="7">Glutathione-dependent dehydroascorbate reductase</fullName>
    </alternativeName>
    <alternativeName>
        <fullName evidence="7">Monomethylarsonic acid reductase</fullName>
    </alternativeName>
</protein>
<evidence type="ECO:0000256" key="7">
    <source>
        <dbReference type="RuleBase" id="RU368071"/>
    </source>
</evidence>
<dbReference type="InterPro" id="IPR045073">
    <property type="entry name" value="Omega/Tau-like"/>
</dbReference>